<evidence type="ECO:0000313" key="2">
    <source>
        <dbReference type="EMBL" id="MFC4356553.1"/>
    </source>
</evidence>
<dbReference type="RefSeq" id="WP_267624988.1">
    <property type="nucleotide sequence ID" value="NZ_JAODIW010000010.1"/>
</dbReference>
<proteinExistence type="predicted"/>
<organism evidence="2 3">
    <name type="scientific">Halobium salinum</name>
    <dbReference type="NCBI Taxonomy" id="1364940"/>
    <lineage>
        <taxon>Archaea</taxon>
        <taxon>Methanobacteriati</taxon>
        <taxon>Methanobacteriota</taxon>
        <taxon>Stenosarchaea group</taxon>
        <taxon>Halobacteria</taxon>
        <taxon>Halobacteriales</taxon>
        <taxon>Haloferacaceae</taxon>
        <taxon>Halobium</taxon>
    </lineage>
</organism>
<accession>A0ABD5P756</accession>
<keyword evidence="1" id="KW-0812">Transmembrane</keyword>
<feature type="transmembrane region" description="Helical" evidence="1">
    <location>
        <begin position="114"/>
        <end position="132"/>
    </location>
</feature>
<keyword evidence="3" id="KW-1185">Reference proteome</keyword>
<evidence type="ECO:0000256" key="1">
    <source>
        <dbReference type="SAM" id="Phobius"/>
    </source>
</evidence>
<protein>
    <submittedName>
        <fullName evidence="2">Uncharacterized protein</fullName>
    </submittedName>
</protein>
<comment type="caution">
    <text evidence="2">The sequence shown here is derived from an EMBL/GenBank/DDBJ whole genome shotgun (WGS) entry which is preliminary data.</text>
</comment>
<reference evidence="2 3" key="1">
    <citation type="journal article" date="2019" name="Int. J. Syst. Evol. Microbiol.">
        <title>The Global Catalogue of Microorganisms (GCM) 10K type strain sequencing project: providing services to taxonomists for standard genome sequencing and annotation.</title>
        <authorList>
            <consortium name="The Broad Institute Genomics Platform"/>
            <consortium name="The Broad Institute Genome Sequencing Center for Infectious Disease"/>
            <person name="Wu L."/>
            <person name="Ma J."/>
        </authorList>
    </citation>
    <scope>NUCLEOTIDE SEQUENCE [LARGE SCALE GENOMIC DNA]</scope>
    <source>
        <strain evidence="2 3">CGMCC 1.12553</strain>
    </source>
</reference>
<gene>
    <name evidence="2" type="ORF">ACFO0N_01160</name>
</gene>
<dbReference type="EMBL" id="JBHSDS010000002">
    <property type="protein sequence ID" value="MFC4356553.1"/>
    <property type="molecule type" value="Genomic_DNA"/>
</dbReference>
<sequence>MISTGNDRDHARLFERDHETAHEKLNNILGGDTLKAFREDLADIFQETSEVSNVSEDQKREWWRIGRRGLEDSRGQFRNLKRGLTVIEYLDSVITHGIAFVVGCLISTQLGQSWALGAAISMLLSFIFKRLYDGRILSQALVEQLAYKPEELSTRLEAPELRFKAGWNSGVLNSTTSLVGLVILGIVASPGSWSYRNGLQAVKVYAKIKHH</sequence>
<name>A0ABD5P756_9EURY</name>
<dbReference type="Proteomes" id="UP001595921">
    <property type="component" value="Unassembled WGS sequence"/>
</dbReference>
<evidence type="ECO:0000313" key="3">
    <source>
        <dbReference type="Proteomes" id="UP001595921"/>
    </source>
</evidence>
<keyword evidence="1" id="KW-0472">Membrane</keyword>
<feature type="transmembrane region" description="Helical" evidence="1">
    <location>
        <begin position="86"/>
        <end position="108"/>
    </location>
</feature>
<keyword evidence="1" id="KW-1133">Transmembrane helix</keyword>
<dbReference type="AlphaFoldDB" id="A0ABD5P756"/>